<dbReference type="Gene3D" id="2.170.130.10">
    <property type="entry name" value="TonB-dependent receptor, plug domain"/>
    <property type="match status" value="1"/>
</dbReference>
<evidence type="ECO:0000256" key="5">
    <source>
        <dbReference type="ARBA" id="ARBA00022692"/>
    </source>
</evidence>
<keyword evidence="4" id="KW-0410">Iron transport</keyword>
<dbReference type="GO" id="GO:0009279">
    <property type="term" value="C:cell outer membrane"/>
    <property type="evidence" value="ECO:0007669"/>
    <property type="project" value="UniProtKB-SubCell"/>
</dbReference>
<reference evidence="17 18" key="1">
    <citation type="submission" date="2019-05" db="EMBL/GenBank/DDBJ databases">
        <authorList>
            <person name="Zhang J.-Y."/>
            <person name="Feg X."/>
            <person name="Du Z.-J."/>
        </authorList>
    </citation>
    <scope>NUCLEOTIDE SEQUENCE [LARGE SCALE GENOMIC DNA]</scope>
    <source>
        <strain evidence="17 18">RZ26</strain>
    </source>
</reference>
<dbReference type="Pfam" id="PF07715">
    <property type="entry name" value="Plug"/>
    <property type="match status" value="1"/>
</dbReference>
<evidence type="ECO:0000256" key="2">
    <source>
        <dbReference type="ARBA" id="ARBA00022448"/>
    </source>
</evidence>
<keyword evidence="5 12" id="KW-0812">Transmembrane</keyword>
<keyword evidence="3 12" id="KW-1134">Transmembrane beta strand</keyword>
<evidence type="ECO:0000256" key="11">
    <source>
        <dbReference type="ARBA" id="ARBA00023237"/>
    </source>
</evidence>
<evidence type="ECO:0000259" key="16">
    <source>
        <dbReference type="Pfam" id="PF07715"/>
    </source>
</evidence>
<dbReference type="PANTHER" id="PTHR32552:SF68">
    <property type="entry name" value="FERRICHROME OUTER MEMBRANE TRANSPORTER_PHAGE RECEPTOR"/>
    <property type="match status" value="1"/>
</dbReference>
<evidence type="ECO:0000256" key="10">
    <source>
        <dbReference type="ARBA" id="ARBA00023136"/>
    </source>
</evidence>
<keyword evidence="17" id="KW-0675">Receptor</keyword>
<evidence type="ECO:0000256" key="8">
    <source>
        <dbReference type="ARBA" id="ARBA00023065"/>
    </source>
</evidence>
<evidence type="ECO:0000256" key="13">
    <source>
        <dbReference type="RuleBase" id="RU003357"/>
    </source>
</evidence>
<keyword evidence="18" id="KW-1185">Reference proteome</keyword>
<evidence type="ECO:0000256" key="6">
    <source>
        <dbReference type="ARBA" id="ARBA00022729"/>
    </source>
</evidence>
<dbReference type="OrthoDB" id="9805434at2"/>
<keyword evidence="6 14" id="KW-0732">Signal</keyword>
<evidence type="ECO:0000313" key="17">
    <source>
        <dbReference type="EMBL" id="TMM58644.1"/>
    </source>
</evidence>
<dbReference type="SUPFAM" id="SSF56935">
    <property type="entry name" value="Porins"/>
    <property type="match status" value="1"/>
</dbReference>
<keyword evidence="7" id="KW-0408">Iron</keyword>
<dbReference type="InterPro" id="IPR037066">
    <property type="entry name" value="Plug_dom_sf"/>
</dbReference>
<keyword evidence="2 12" id="KW-0813">Transport</keyword>
<dbReference type="InterPro" id="IPR036942">
    <property type="entry name" value="Beta-barrel_TonB_sf"/>
</dbReference>
<comment type="subcellular location">
    <subcellularLocation>
        <location evidence="1 12">Cell outer membrane</location>
        <topology evidence="1 12">Multi-pass membrane protein</topology>
    </subcellularLocation>
</comment>
<feature type="domain" description="TonB-dependent receptor plug" evidence="16">
    <location>
        <begin position="116"/>
        <end position="223"/>
    </location>
</feature>
<comment type="caution">
    <text evidence="17">The sequence shown here is derived from an EMBL/GenBank/DDBJ whole genome shotgun (WGS) entry which is preliminary data.</text>
</comment>
<dbReference type="Pfam" id="PF13715">
    <property type="entry name" value="CarbopepD_reg_2"/>
    <property type="match status" value="1"/>
</dbReference>
<dbReference type="SUPFAM" id="SSF49464">
    <property type="entry name" value="Carboxypeptidase regulatory domain-like"/>
    <property type="match status" value="1"/>
</dbReference>
<organism evidence="17 18">
    <name type="scientific">Maribacter algarum</name>
    <name type="common">ex Zhang et al. 2020</name>
    <dbReference type="NCBI Taxonomy" id="2578118"/>
    <lineage>
        <taxon>Bacteria</taxon>
        <taxon>Pseudomonadati</taxon>
        <taxon>Bacteroidota</taxon>
        <taxon>Flavobacteriia</taxon>
        <taxon>Flavobacteriales</taxon>
        <taxon>Flavobacteriaceae</taxon>
        <taxon>Maribacter</taxon>
    </lineage>
</organism>
<feature type="signal peptide" evidence="14">
    <location>
        <begin position="1"/>
        <end position="24"/>
    </location>
</feature>
<dbReference type="PROSITE" id="PS52016">
    <property type="entry name" value="TONB_DEPENDENT_REC_3"/>
    <property type="match status" value="1"/>
</dbReference>
<sequence length="885" mass="96742">MRTKKIMNLVCLFSFLLCSAGVFAQGTVTGTVTDDNNLPILGATVQVKGTSNGVVTDDNGTYSIQASNGDILVVSYIGFGRKEITVTGATANVQLQEDVSLLNEVVVSSTRKPVRKLQTTTSVNSVGIAELETIKPESFSEALQNTPGVTIDESQGRKGGFNIRGFPGGNFVTTLIDGMPVSGIAGQSGGTQEFFGLDPNVERIEVVRGAAATLFGRSSAAGALNIISKTGGTEHKGSFSITKYNNTANDGHIYDGDLDYRADFNLNGPLSDKLRYNVGGYVINDSGVKEQANKDKGFQVRANVDWLISDKSSIRFYAGYFNNQFQNIIGTVWDMQNESLAEGWNARSTFYNDPLGSTVLNQDLGVRQAFFNPTPVTNAAGGGALTWNPAESIERAKGINFGVDATFHLGNDWYFSEKIRYNDFFLRDINDLNLTTIFEIGDTTTRLNANALNQNRDLLTETRFSKLIKGESSEHNLTLGLYYSDAKRDRLGFNYFYGSNVSPRPTFTTLFGFGSGSFSDPTLPQTVYISNTSSHREETATGLFIGDEMVFNDKLSVNAGFRYDWQKGFINNNPEEIREKSIDFDPGMEEENEIKLSDYSFSIGANYLTGETSAVYANFTRSFTFQTVDEVDDEFLDNELVKNFEIGYRAGLGDITVDATYFNTNIDNSVSTVFDNDVGGFVDRPAGSYKINGAEIALAYTPKMVKGLLLSGSFTLQNSEFDDFIEGIDDATVTAINDAGNPLDLNLVNQGGATALDLSGNQVRQQPKTIFNLNLAYNGKNWGANFGGFTYTGLYYDNANIYASQNLSIYNTGAYVKFPLGDDELRLSILVKNIFDGTNAQNIFTAGGLDEVIQSTIVDSNYTNQLAFAVNQNPKRVLFTVGYSF</sequence>
<evidence type="ECO:0000256" key="3">
    <source>
        <dbReference type="ARBA" id="ARBA00022452"/>
    </source>
</evidence>
<dbReference type="AlphaFoldDB" id="A0A5S3QLA4"/>
<dbReference type="InterPro" id="IPR000531">
    <property type="entry name" value="Beta-barrel_TonB"/>
</dbReference>
<keyword evidence="8" id="KW-0406">Ion transport</keyword>
<keyword evidence="9 13" id="KW-0798">TonB box</keyword>
<evidence type="ECO:0000256" key="9">
    <source>
        <dbReference type="ARBA" id="ARBA00023077"/>
    </source>
</evidence>
<accession>A0A5S3QLA4</accession>
<dbReference type="Pfam" id="PF00593">
    <property type="entry name" value="TonB_dep_Rec_b-barrel"/>
    <property type="match status" value="1"/>
</dbReference>
<keyword evidence="11 12" id="KW-0998">Cell outer membrane</keyword>
<dbReference type="EMBL" id="VATY01000001">
    <property type="protein sequence ID" value="TMM58644.1"/>
    <property type="molecule type" value="Genomic_DNA"/>
</dbReference>
<protein>
    <submittedName>
        <fullName evidence="17">TonB-dependent receptor</fullName>
    </submittedName>
</protein>
<evidence type="ECO:0000259" key="15">
    <source>
        <dbReference type="Pfam" id="PF00593"/>
    </source>
</evidence>
<evidence type="ECO:0000256" key="4">
    <source>
        <dbReference type="ARBA" id="ARBA00022496"/>
    </source>
</evidence>
<feature type="domain" description="TonB-dependent receptor-like beta-barrel" evidence="15">
    <location>
        <begin position="351"/>
        <end position="833"/>
    </location>
</feature>
<dbReference type="GO" id="GO:0015344">
    <property type="term" value="F:siderophore uptake transmembrane transporter activity"/>
    <property type="evidence" value="ECO:0007669"/>
    <property type="project" value="TreeGrafter"/>
</dbReference>
<dbReference type="InterPro" id="IPR012910">
    <property type="entry name" value="Plug_dom"/>
</dbReference>
<evidence type="ECO:0000256" key="14">
    <source>
        <dbReference type="SAM" id="SignalP"/>
    </source>
</evidence>
<keyword evidence="10 12" id="KW-0472">Membrane</keyword>
<dbReference type="InterPro" id="IPR008969">
    <property type="entry name" value="CarboxyPept-like_regulatory"/>
</dbReference>
<comment type="similarity">
    <text evidence="12 13">Belongs to the TonB-dependent receptor family.</text>
</comment>
<evidence type="ECO:0000313" key="18">
    <source>
        <dbReference type="Proteomes" id="UP000310314"/>
    </source>
</evidence>
<dbReference type="Proteomes" id="UP000310314">
    <property type="component" value="Unassembled WGS sequence"/>
</dbReference>
<evidence type="ECO:0000256" key="1">
    <source>
        <dbReference type="ARBA" id="ARBA00004571"/>
    </source>
</evidence>
<evidence type="ECO:0000256" key="12">
    <source>
        <dbReference type="PROSITE-ProRule" id="PRU01360"/>
    </source>
</evidence>
<dbReference type="Gene3D" id="2.40.170.20">
    <property type="entry name" value="TonB-dependent receptor, beta-barrel domain"/>
    <property type="match status" value="1"/>
</dbReference>
<gene>
    <name evidence="17" type="ORF">FEE95_04220</name>
</gene>
<dbReference type="RefSeq" id="WP_138656576.1">
    <property type="nucleotide sequence ID" value="NZ_VATY01000001.1"/>
</dbReference>
<evidence type="ECO:0000256" key="7">
    <source>
        <dbReference type="ARBA" id="ARBA00023004"/>
    </source>
</evidence>
<feature type="chain" id="PRO_5024404792" evidence="14">
    <location>
        <begin position="25"/>
        <end position="885"/>
    </location>
</feature>
<proteinExistence type="inferred from homology"/>
<dbReference type="Gene3D" id="2.60.40.1120">
    <property type="entry name" value="Carboxypeptidase-like, regulatory domain"/>
    <property type="match status" value="1"/>
</dbReference>
<name>A0A5S3QLA4_9FLAO</name>
<dbReference type="InterPro" id="IPR039426">
    <property type="entry name" value="TonB-dep_rcpt-like"/>
</dbReference>
<dbReference type="PANTHER" id="PTHR32552">
    <property type="entry name" value="FERRICHROME IRON RECEPTOR-RELATED"/>
    <property type="match status" value="1"/>
</dbReference>